<proteinExistence type="predicted"/>
<dbReference type="Gene3D" id="1.25.40.20">
    <property type="entry name" value="Ankyrin repeat-containing domain"/>
    <property type="match status" value="2"/>
</dbReference>
<dbReference type="Proteomes" id="UP000002640">
    <property type="component" value="Unassembled WGS sequence"/>
</dbReference>
<name>G4ZM92_PHYSP</name>
<dbReference type="InterPro" id="IPR036770">
    <property type="entry name" value="Ankyrin_rpt-contain_sf"/>
</dbReference>
<dbReference type="PANTHER" id="PTHR46586">
    <property type="entry name" value="ANKYRIN REPEAT-CONTAINING PROTEIN"/>
    <property type="match status" value="1"/>
</dbReference>
<accession>G4ZM92</accession>
<evidence type="ECO:0000313" key="2">
    <source>
        <dbReference type="Proteomes" id="UP000002640"/>
    </source>
</evidence>
<dbReference type="SUPFAM" id="SSF48403">
    <property type="entry name" value="Ankyrin repeat"/>
    <property type="match status" value="1"/>
</dbReference>
<dbReference type="InterPro" id="IPR002110">
    <property type="entry name" value="Ankyrin_rpt"/>
</dbReference>
<evidence type="ECO:0000313" key="1">
    <source>
        <dbReference type="EMBL" id="EGZ14625.1"/>
    </source>
</evidence>
<dbReference type="Pfam" id="PF12796">
    <property type="entry name" value="Ank_2"/>
    <property type="match status" value="1"/>
</dbReference>
<dbReference type="InParanoid" id="G4ZM92"/>
<organism evidence="1 2">
    <name type="scientific">Phytophthora sojae (strain P6497)</name>
    <name type="common">Soybean stem and root rot agent</name>
    <name type="synonym">Phytophthora megasperma f. sp. glycines</name>
    <dbReference type="NCBI Taxonomy" id="1094619"/>
    <lineage>
        <taxon>Eukaryota</taxon>
        <taxon>Sar</taxon>
        <taxon>Stramenopiles</taxon>
        <taxon>Oomycota</taxon>
        <taxon>Peronosporomycetes</taxon>
        <taxon>Peronosporales</taxon>
        <taxon>Peronosporaceae</taxon>
        <taxon>Phytophthora</taxon>
    </lineage>
</organism>
<dbReference type="Pfam" id="PF13637">
    <property type="entry name" value="Ank_4"/>
    <property type="match status" value="1"/>
</dbReference>
<dbReference type="PANTHER" id="PTHR46586:SF3">
    <property type="entry name" value="ANKYRIN REPEAT-CONTAINING PROTEIN"/>
    <property type="match status" value="1"/>
</dbReference>
<protein>
    <recommendedName>
        <fullName evidence="3">Ankyrin repeat-containing domain</fullName>
    </recommendedName>
</protein>
<dbReference type="EMBL" id="JH159155">
    <property type="protein sequence ID" value="EGZ14625.1"/>
    <property type="molecule type" value="Genomic_DNA"/>
</dbReference>
<feature type="non-terminal residue" evidence="1">
    <location>
        <position position="347"/>
    </location>
</feature>
<dbReference type="InterPro" id="IPR052050">
    <property type="entry name" value="SecEffector_AnkRepeat"/>
</dbReference>
<dbReference type="KEGG" id="psoj:PHYSODRAFT_384629"/>
<gene>
    <name evidence="1" type="ORF">PHYSODRAFT_384629</name>
</gene>
<keyword evidence="2" id="KW-1185">Reference proteome</keyword>
<reference evidence="1 2" key="1">
    <citation type="journal article" date="2006" name="Science">
        <title>Phytophthora genome sequences uncover evolutionary origins and mechanisms of pathogenesis.</title>
        <authorList>
            <person name="Tyler B.M."/>
            <person name="Tripathy S."/>
            <person name="Zhang X."/>
            <person name="Dehal P."/>
            <person name="Jiang R.H."/>
            <person name="Aerts A."/>
            <person name="Arredondo F.D."/>
            <person name="Baxter L."/>
            <person name="Bensasson D."/>
            <person name="Beynon J.L."/>
            <person name="Chapman J."/>
            <person name="Damasceno C.M."/>
            <person name="Dorrance A.E."/>
            <person name="Dou D."/>
            <person name="Dickerman A.W."/>
            <person name="Dubchak I.L."/>
            <person name="Garbelotto M."/>
            <person name="Gijzen M."/>
            <person name="Gordon S.G."/>
            <person name="Govers F."/>
            <person name="Grunwald N.J."/>
            <person name="Huang W."/>
            <person name="Ivors K.L."/>
            <person name="Jones R.W."/>
            <person name="Kamoun S."/>
            <person name="Krampis K."/>
            <person name="Lamour K.H."/>
            <person name="Lee M.K."/>
            <person name="McDonald W.H."/>
            <person name="Medina M."/>
            <person name="Meijer H.J."/>
            <person name="Nordberg E.K."/>
            <person name="Maclean D.J."/>
            <person name="Ospina-Giraldo M.D."/>
            <person name="Morris P.F."/>
            <person name="Phuntumart V."/>
            <person name="Putnam N.H."/>
            <person name="Rash S."/>
            <person name="Rose J.K."/>
            <person name="Sakihama Y."/>
            <person name="Salamov A.A."/>
            <person name="Savidor A."/>
            <person name="Scheuring C.F."/>
            <person name="Smith B.M."/>
            <person name="Sobral B.W."/>
            <person name="Terry A."/>
            <person name="Torto-Alalibo T.A."/>
            <person name="Win J."/>
            <person name="Xu Z."/>
            <person name="Zhang H."/>
            <person name="Grigoriev I.V."/>
            <person name="Rokhsar D.S."/>
            <person name="Boore J.L."/>
        </authorList>
    </citation>
    <scope>NUCLEOTIDE SEQUENCE [LARGE SCALE GENOMIC DNA]</scope>
    <source>
        <strain evidence="1 2">P6497</strain>
    </source>
</reference>
<sequence length="347" mass="39243">MRSAASGGHSDIVWWLYENLPHVRHYLLNKAVLNGDLELAEGLTSHGARFCRYFPDYLVKQVAANGRLQVFLWLFEQGKNRLAIHAVAANGYLQVVEFLCAQVGFKHFTRGMLVDAAKNGHQSVVKWMCQNASNQNLIYQDGKQHSKTITAMEAAASAGHLTIAKYLHALDKFYSSRKRRRGEVIPRVRPICTNGAAANGHLEVVKWLHEHRLEGCSGRAMDGAASAGHLNVMQLLFKHCFEGCSIAAILGYMNTERSLRWLHKNRSERCTAQAMIEAAKQGRLQIVEWLYRHRLEHDLTAALEQTDTIDVFLLLHDRCDVKCTESAAIRADEEGPPEMNDWILEHY</sequence>
<dbReference type="GeneID" id="20650875"/>
<dbReference type="SMR" id="G4ZM92"/>
<evidence type="ECO:0008006" key="3">
    <source>
        <dbReference type="Google" id="ProtNLM"/>
    </source>
</evidence>
<dbReference type="RefSeq" id="XP_009528374.1">
    <property type="nucleotide sequence ID" value="XM_009530079.1"/>
</dbReference>
<dbReference type="AlphaFoldDB" id="G4ZM92"/>